<keyword evidence="1" id="KW-0472">Membrane</keyword>
<organism evidence="2 3">
    <name type="scientific">Bacteroides zoogleoformans</name>
    <dbReference type="NCBI Taxonomy" id="28119"/>
    <lineage>
        <taxon>Bacteria</taxon>
        <taxon>Pseudomonadati</taxon>
        <taxon>Bacteroidota</taxon>
        <taxon>Bacteroidia</taxon>
        <taxon>Bacteroidales</taxon>
        <taxon>Bacteroidaceae</taxon>
        <taxon>Bacteroides</taxon>
    </lineage>
</organism>
<reference evidence="2 3" key="1">
    <citation type="submission" date="2018-02" db="EMBL/GenBank/DDBJ databases">
        <authorList>
            <person name="Holder M.E."/>
            <person name="Ajami N.J."/>
            <person name="Petrosino J.F."/>
        </authorList>
    </citation>
    <scope>NUCLEOTIDE SEQUENCE [LARGE SCALE GENOMIC DNA]</scope>
    <source>
        <strain evidence="2 3">ATCC 33285</strain>
    </source>
</reference>
<keyword evidence="3" id="KW-1185">Reference proteome</keyword>
<evidence type="ECO:0000313" key="3">
    <source>
        <dbReference type="Proteomes" id="UP000238304"/>
    </source>
</evidence>
<feature type="transmembrane region" description="Helical" evidence="1">
    <location>
        <begin position="12"/>
        <end position="36"/>
    </location>
</feature>
<evidence type="ECO:0000256" key="1">
    <source>
        <dbReference type="SAM" id="Phobius"/>
    </source>
</evidence>
<dbReference type="Proteomes" id="UP000238304">
    <property type="component" value="Chromosome"/>
</dbReference>
<dbReference type="EMBL" id="CP027231">
    <property type="protein sequence ID" value="AVM52402.1"/>
    <property type="molecule type" value="Genomic_DNA"/>
</dbReference>
<gene>
    <name evidence="2" type="ORF">C4H11_05100</name>
</gene>
<keyword evidence="1" id="KW-1133">Transmembrane helix</keyword>
<sequence length="231" mass="26887">MKGYMKKYKDWIGGFLSNLLATVLGIVLTFGTTWWIERSRQVDAAEETVERCLANMERRGESLEGLVKMMISQDSILQVVTSRWPDVSDDTLSLFKDVFGSTNFTLHDHSAESVFKGSYENAHILGRFAENLGFGFEYLDWMEQRCQHVEDLRQETLRQILTDPRFSSTQTDREKVRLMLDMPEVRYFILQHGGWANSLEKSLPVYQEKLLPFLHKLWNGEVEDTEIDFSI</sequence>
<accession>A0ABM6T6K6</accession>
<keyword evidence="1" id="KW-0812">Transmembrane</keyword>
<name>A0ABM6T6K6_9BACE</name>
<evidence type="ECO:0000313" key="2">
    <source>
        <dbReference type="EMBL" id="AVM52402.1"/>
    </source>
</evidence>
<protein>
    <submittedName>
        <fullName evidence="2">Uncharacterized protein</fullName>
    </submittedName>
</protein>
<proteinExistence type="predicted"/>